<dbReference type="InterPro" id="IPR039298">
    <property type="entry name" value="ACOT13"/>
</dbReference>
<dbReference type="InterPro" id="IPR006683">
    <property type="entry name" value="Thioestr_dom"/>
</dbReference>
<feature type="domain" description="Thioesterase" evidence="3">
    <location>
        <begin position="82"/>
        <end position="153"/>
    </location>
</feature>
<evidence type="ECO:0000256" key="2">
    <source>
        <dbReference type="ARBA" id="ARBA00022801"/>
    </source>
</evidence>
<dbReference type="PANTHER" id="PTHR21660">
    <property type="entry name" value="THIOESTERASE SUPERFAMILY MEMBER-RELATED"/>
    <property type="match status" value="1"/>
</dbReference>
<reference evidence="4 5" key="1">
    <citation type="submission" date="2024-04" db="EMBL/GenBank/DDBJ databases">
        <title>Phyllosticta paracitricarpa is synonymous to the EU quarantine fungus P. citricarpa based on phylogenomic analyses.</title>
        <authorList>
            <consortium name="Lawrence Berkeley National Laboratory"/>
            <person name="Van Ingen-Buijs V.A."/>
            <person name="Van Westerhoven A.C."/>
            <person name="Haridas S."/>
            <person name="Skiadas P."/>
            <person name="Martin F."/>
            <person name="Groenewald J.Z."/>
            <person name="Crous P.W."/>
            <person name="Seidl M.F."/>
        </authorList>
    </citation>
    <scope>NUCLEOTIDE SEQUENCE [LARGE SCALE GENOMIC DNA]</scope>
    <source>
        <strain evidence="4 5">CBS 123371</strain>
    </source>
</reference>
<dbReference type="Pfam" id="PF03061">
    <property type="entry name" value="4HBT"/>
    <property type="match status" value="1"/>
</dbReference>
<dbReference type="InterPro" id="IPR029069">
    <property type="entry name" value="HotDog_dom_sf"/>
</dbReference>
<evidence type="ECO:0000313" key="4">
    <source>
        <dbReference type="EMBL" id="KAK7514629.1"/>
    </source>
</evidence>
<proteinExistence type="inferred from homology"/>
<sequence>MAAYDSSFNTDIRKTPWERAQEFTKYVEGRADYKFWDTPVIKNIELVECEVREKNAKDKSKPLCYAVWKLKVVPELINSGYNLHGGAVATIFDMLTSFALTAQAKENWWELGSVSRTLNCTYLKPIPEGEYARVECEVTSLGKKLGLCRAVMRKWNPEKADGSGGEICYTCEHGKVNLGPVAKL</sequence>
<name>A0ABR1KGR7_9PEZI</name>
<dbReference type="CDD" id="cd03443">
    <property type="entry name" value="PaaI_thioesterase"/>
    <property type="match status" value="1"/>
</dbReference>
<dbReference type="Proteomes" id="UP001363622">
    <property type="component" value="Unassembled WGS sequence"/>
</dbReference>
<dbReference type="PANTHER" id="PTHR21660:SF1">
    <property type="entry name" value="ACYL-COENZYME A THIOESTERASE 13"/>
    <property type="match status" value="1"/>
</dbReference>
<accession>A0ABR1KGR7</accession>
<keyword evidence="2" id="KW-0378">Hydrolase</keyword>
<evidence type="ECO:0000259" key="3">
    <source>
        <dbReference type="Pfam" id="PF03061"/>
    </source>
</evidence>
<comment type="caution">
    <text evidence="4">The sequence shown here is derived from an EMBL/GenBank/DDBJ whole genome shotgun (WGS) entry which is preliminary data.</text>
</comment>
<protein>
    <recommendedName>
        <fullName evidence="3">Thioesterase domain-containing protein</fullName>
    </recommendedName>
</protein>
<evidence type="ECO:0000256" key="1">
    <source>
        <dbReference type="ARBA" id="ARBA00008324"/>
    </source>
</evidence>
<dbReference type="Gene3D" id="3.10.129.10">
    <property type="entry name" value="Hotdog Thioesterase"/>
    <property type="match status" value="1"/>
</dbReference>
<comment type="similarity">
    <text evidence="1">Belongs to the thioesterase PaaI family.</text>
</comment>
<keyword evidence="5" id="KW-1185">Reference proteome</keyword>
<dbReference type="SUPFAM" id="SSF54637">
    <property type="entry name" value="Thioesterase/thiol ester dehydrase-isomerase"/>
    <property type="match status" value="1"/>
</dbReference>
<dbReference type="EMBL" id="JBBPHU010000008">
    <property type="protein sequence ID" value="KAK7514629.1"/>
    <property type="molecule type" value="Genomic_DNA"/>
</dbReference>
<evidence type="ECO:0000313" key="5">
    <source>
        <dbReference type="Proteomes" id="UP001363622"/>
    </source>
</evidence>
<gene>
    <name evidence="4" type="ORF">IWZ03DRAFT_416023</name>
</gene>
<organism evidence="4 5">
    <name type="scientific">Phyllosticta citriasiana</name>
    <dbReference type="NCBI Taxonomy" id="595635"/>
    <lineage>
        <taxon>Eukaryota</taxon>
        <taxon>Fungi</taxon>
        <taxon>Dikarya</taxon>
        <taxon>Ascomycota</taxon>
        <taxon>Pezizomycotina</taxon>
        <taxon>Dothideomycetes</taxon>
        <taxon>Dothideomycetes incertae sedis</taxon>
        <taxon>Botryosphaeriales</taxon>
        <taxon>Phyllostictaceae</taxon>
        <taxon>Phyllosticta</taxon>
    </lineage>
</organism>